<evidence type="ECO:0000313" key="1">
    <source>
        <dbReference type="EMBL" id="KAJ7706819.1"/>
    </source>
</evidence>
<dbReference type="EMBL" id="JARKIE010000006">
    <property type="protein sequence ID" value="KAJ7706819.1"/>
    <property type="molecule type" value="Genomic_DNA"/>
</dbReference>
<reference evidence="1" key="1">
    <citation type="submission" date="2023-03" db="EMBL/GenBank/DDBJ databases">
        <title>Massive genome expansion in bonnet fungi (Mycena s.s.) driven by repeated elements and novel gene families across ecological guilds.</title>
        <authorList>
            <consortium name="Lawrence Berkeley National Laboratory"/>
            <person name="Harder C.B."/>
            <person name="Miyauchi S."/>
            <person name="Viragh M."/>
            <person name="Kuo A."/>
            <person name="Thoen E."/>
            <person name="Andreopoulos B."/>
            <person name="Lu D."/>
            <person name="Skrede I."/>
            <person name="Drula E."/>
            <person name="Henrissat B."/>
            <person name="Morin E."/>
            <person name="Kohler A."/>
            <person name="Barry K."/>
            <person name="LaButti K."/>
            <person name="Morin E."/>
            <person name="Salamov A."/>
            <person name="Lipzen A."/>
            <person name="Mereny Z."/>
            <person name="Hegedus B."/>
            <person name="Baldrian P."/>
            <person name="Stursova M."/>
            <person name="Weitz H."/>
            <person name="Taylor A."/>
            <person name="Grigoriev I.V."/>
            <person name="Nagy L.G."/>
            <person name="Martin F."/>
            <person name="Kauserud H."/>
        </authorList>
    </citation>
    <scope>NUCLEOTIDE SEQUENCE</scope>
    <source>
        <strain evidence="1">CBHHK067</strain>
    </source>
</reference>
<protein>
    <submittedName>
        <fullName evidence="1">Uncharacterized protein</fullName>
    </submittedName>
</protein>
<keyword evidence="2" id="KW-1185">Reference proteome</keyword>
<comment type="caution">
    <text evidence="1">The sequence shown here is derived from an EMBL/GenBank/DDBJ whole genome shotgun (WGS) entry which is preliminary data.</text>
</comment>
<organism evidence="1 2">
    <name type="scientific">Mycena rosella</name>
    <name type="common">Pink bonnet</name>
    <name type="synonym">Agaricus rosellus</name>
    <dbReference type="NCBI Taxonomy" id="1033263"/>
    <lineage>
        <taxon>Eukaryota</taxon>
        <taxon>Fungi</taxon>
        <taxon>Dikarya</taxon>
        <taxon>Basidiomycota</taxon>
        <taxon>Agaricomycotina</taxon>
        <taxon>Agaricomycetes</taxon>
        <taxon>Agaricomycetidae</taxon>
        <taxon>Agaricales</taxon>
        <taxon>Marasmiineae</taxon>
        <taxon>Mycenaceae</taxon>
        <taxon>Mycena</taxon>
    </lineage>
</organism>
<name>A0AAD7GWL5_MYCRO</name>
<sequence>MNKPRKDFDASGTSLGIWFGEELDGSCKFSSSSFFVLLLDPFRFRFHGRTSQFALGSIVNRSVGDASGIGWSRVESDWRTRIGGLADAEIGPYVFPAFRSRPIGFPPDADVDHWHYIVACEPQQGQLEGAPAISMGRASEAACIPMLQTPEHNFKARAQQGGPIFWISFFTPRLGPRPSYSQRKPSAFNTIHHSRQRGMLYGDSFQIVGIQHSEPTIVDAHKNGG</sequence>
<evidence type="ECO:0000313" key="2">
    <source>
        <dbReference type="Proteomes" id="UP001221757"/>
    </source>
</evidence>
<gene>
    <name evidence="1" type="ORF">B0H17DRAFT_1125645</name>
</gene>
<accession>A0AAD7GWL5</accession>
<dbReference type="AlphaFoldDB" id="A0AAD7GWL5"/>
<proteinExistence type="predicted"/>
<dbReference type="Proteomes" id="UP001221757">
    <property type="component" value="Unassembled WGS sequence"/>
</dbReference>